<protein>
    <submittedName>
        <fullName evidence="3">Glycosyltransferase family 4 protein</fullName>
    </submittedName>
</protein>
<dbReference type="InterPro" id="IPR001296">
    <property type="entry name" value="Glyco_trans_1"/>
</dbReference>
<proteinExistence type="predicted"/>
<dbReference type="InterPro" id="IPR028098">
    <property type="entry name" value="Glyco_trans_4-like_N"/>
</dbReference>
<sequence length="354" mass="39883">MIQLIDSLEPGGAERMAVNYANALAKKVGFSSLVATRAEGLLKEHLAAEVDYLFLKKKSSVDLQALIRLRNYIKKHRINTIHAHSSSFFMAILLKLSCNVKIVWHDHFGNSEFLENRPLWILKWCSLGFDGIIAVNFQLQQWAIKHLWCSRVMYLPNFVDLQPSDIPFVMAGTSGKRILCLANFRPQKNHGLLIRVAEKIHQSFPDWTFHLVGKDFQDAYSESVKKEIGQKALENTVYLYGSTTAVEKVVRQSDIGILTSLSEGLPVALLEYGYGGLPVVATAVGEIPQVLSPESGMVVPSGNESELVQALTQLVTNEELRRKMGTHWKNEIQLNYTQEAVMERYLKFVLHGTK</sequence>
<dbReference type="Proteomes" id="UP001317191">
    <property type="component" value="Unassembled WGS sequence"/>
</dbReference>
<evidence type="ECO:0000313" key="3">
    <source>
        <dbReference type="EMBL" id="MCL9809062.1"/>
    </source>
</evidence>
<dbReference type="PANTHER" id="PTHR12526">
    <property type="entry name" value="GLYCOSYLTRANSFERASE"/>
    <property type="match status" value="1"/>
</dbReference>
<feature type="domain" description="Glycosyltransferase subfamily 4-like N-terminal" evidence="2">
    <location>
        <begin position="10"/>
        <end position="162"/>
    </location>
</feature>
<dbReference type="SUPFAM" id="SSF53756">
    <property type="entry name" value="UDP-Glycosyltransferase/glycogen phosphorylase"/>
    <property type="match status" value="1"/>
</dbReference>
<name>A0ABT0TNI7_9FLAO</name>
<dbReference type="RefSeq" id="WP_250592470.1">
    <property type="nucleotide sequence ID" value="NZ_JAMLJM010000004.1"/>
</dbReference>
<evidence type="ECO:0000259" key="1">
    <source>
        <dbReference type="Pfam" id="PF00534"/>
    </source>
</evidence>
<dbReference type="EMBL" id="JAMLJM010000004">
    <property type="protein sequence ID" value="MCL9809062.1"/>
    <property type="molecule type" value="Genomic_DNA"/>
</dbReference>
<evidence type="ECO:0000313" key="4">
    <source>
        <dbReference type="Proteomes" id="UP001317191"/>
    </source>
</evidence>
<reference evidence="3 4" key="1">
    <citation type="submission" date="2022-05" db="EMBL/GenBank/DDBJ databases">
        <title>Flavobacterium sp., isolated from activated sludge.</title>
        <authorList>
            <person name="Ran Q."/>
        </authorList>
    </citation>
    <scope>NUCLEOTIDE SEQUENCE [LARGE SCALE GENOMIC DNA]</scope>
    <source>
        <strain evidence="3 4">HXWNR70</strain>
    </source>
</reference>
<dbReference type="CDD" id="cd03801">
    <property type="entry name" value="GT4_PimA-like"/>
    <property type="match status" value="1"/>
</dbReference>
<accession>A0ABT0TNI7</accession>
<dbReference type="Pfam" id="PF00534">
    <property type="entry name" value="Glycos_transf_1"/>
    <property type="match status" value="1"/>
</dbReference>
<evidence type="ECO:0000259" key="2">
    <source>
        <dbReference type="Pfam" id="PF13439"/>
    </source>
</evidence>
<dbReference type="Pfam" id="PF13439">
    <property type="entry name" value="Glyco_transf_4"/>
    <property type="match status" value="1"/>
</dbReference>
<dbReference type="Gene3D" id="3.40.50.2000">
    <property type="entry name" value="Glycogen Phosphorylase B"/>
    <property type="match status" value="2"/>
</dbReference>
<feature type="domain" description="Glycosyl transferase family 1" evidence="1">
    <location>
        <begin position="176"/>
        <end position="326"/>
    </location>
</feature>
<organism evidence="3 4">
    <name type="scientific">Flavobacterium luminosum</name>
    <dbReference type="NCBI Taxonomy" id="2949086"/>
    <lineage>
        <taxon>Bacteria</taxon>
        <taxon>Pseudomonadati</taxon>
        <taxon>Bacteroidota</taxon>
        <taxon>Flavobacteriia</taxon>
        <taxon>Flavobacteriales</taxon>
        <taxon>Flavobacteriaceae</taxon>
        <taxon>Flavobacterium</taxon>
    </lineage>
</organism>
<dbReference type="PANTHER" id="PTHR12526:SF630">
    <property type="entry name" value="GLYCOSYLTRANSFERASE"/>
    <property type="match status" value="1"/>
</dbReference>
<gene>
    <name evidence="3" type="ORF">NAT50_06795</name>
</gene>
<comment type="caution">
    <text evidence="3">The sequence shown here is derived from an EMBL/GenBank/DDBJ whole genome shotgun (WGS) entry which is preliminary data.</text>
</comment>
<keyword evidence="4" id="KW-1185">Reference proteome</keyword>